<reference evidence="2 3" key="1">
    <citation type="journal article" date="2016" name="Mol. Biol. Evol.">
        <title>Comparative Genomics of Early-Diverging Mushroom-Forming Fungi Provides Insights into the Origins of Lignocellulose Decay Capabilities.</title>
        <authorList>
            <person name="Nagy L.G."/>
            <person name="Riley R."/>
            <person name="Tritt A."/>
            <person name="Adam C."/>
            <person name="Daum C."/>
            <person name="Floudas D."/>
            <person name="Sun H."/>
            <person name="Yadav J.S."/>
            <person name="Pangilinan J."/>
            <person name="Larsson K.H."/>
            <person name="Matsuura K."/>
            <person name="Barry K."/>
            <person name="Labutti K."/>
            <person name="Kuo R."/>
            <person name="Ohm R.A."/>
            <person name="Bhattacharya S.S."/>
            <person name="Shirouzu T."/>
            <person name="Yoshinaga Y."/>
            <person name="Martin F.M."/>
            <person name="Grigoriev I.V."/>
            <person name="Hibbett D.S."/>
        </authorList>
    </citation>
    <scope>NUCLEOTIDE SEQUENCE [LARGE SCALE GENOMIC DNA]</scope>
    <source>
        <strain evidence="2 3">HHB10207 ss-3</strain>
    </source>
</reference>
<proteinExistence type="predicted"/>
<sequence>MSSQTTLASLTNVSPPAKRKSTGGADGAKAKKPRTSKGKAAESHEFAKNVIQGILDNGSVDKVTVPEDDEDVREWLWRMAQYAHSLEQGAGIKPPKSPEDLAAAAERLTTTVRRGIEKQMSWKPSCKTGSAKFSYDGVCPDPYVFGAMLGLEEKPTWKAKKFEATEFSNLMGGIEASIRYGNLYITSKEVNAKWNPDTGEFKFSGSYGKRVY</sequence>
<dbReference type="EMBL" id="KV428008">
    <property type="protein sequence ID" value="KZT43315.1"/>
    <property type="molecule type" value="Genomic_DNA"/>
</dbReference>
<dbReference type="Proteomes" id="UP000076798">
    <property type="component" value="Unassembled WGS sequence"/>
</dbReference>
<dbReference type="OrthoDB" id="5370359at2759"/>
<protein>
    <submittedName>
        <fullName evidence="2">Uncharacterized protein</fullName>
    </submittedName>
</protein>
<dbReference type="AlphaFoldDB" id="A0A166I284"/>
<feature type="compositionally biased region" description="Polar residues" evidence="1">
    <location>
        <begin position="1"/>
        <end position="14"/>
    </location>
</feature>
<evidence type="ECO:0000313" key="2">
    <source>
        <dbReference type="EMBL" id="KZT43315.1"/>
    </source>
</evidence>
<organism evidence="2 3">
    <name type="scientific">Sistotremastrum suecicum HHB10207 ss-3</name>
    <dbReference type="NCBI Taxonomy" id="1314776"/>
    <lineage>
        <taxon>Eukaryota</taxon>
        <taxon>Fungi</taxon>
        <taxon>Dikarya</taxon>
        <taxon>Basidiomycota</taxon>
        <taxon>Agaricomycotina</taxon>
        <taxon>Agaricomycetes</taxon>
        <taxon>Sistotremastrales</taxon>
        <taxon>Sistotremastraceae</taxon>
        <taxon>Sistotremastrum</taxon>
    </lineage>
</organism>
<evidence type="ECO:0000313" key="3">
    <source>
        <dbReference type="Proteomes" id="UP000076798"/>
    </source>
</evidence>
<name>A0A166I284_9AGAM</name>
<accession>A0A166I284</accession>
<gene>
    <name evidence="2" type="ORF">SISSUDRAFT_1124849</name>
</gene>
<keyword evidence="3" id="KW-1185">Reference proteome</keyword>
<feature type="region of interest" description="Disordered" evidence="1">
    <location>
        <begin position="1"/>
        <end position="44"/>
    </location>
</feature>
<evidence type="ECO:0000256" key="1">
    <source>
        <dbReference type="SAM" id="MobiDB-lite"/>
    </source>
</evidence>